<evidence type="ECO:0000313" key="3">
    <source>
        <dbReference type="Proteomes" id="UP001642409"/>
    </source>
</evidence>
<evidence type="ECO:0000313" key="1">
    <source>
        <dbReference type="EMBL" id="CAI9936224.1"/>
    </source>
</evidence>
<comment type="caution">
    <text evidence="1">The sequence shown here is derived from an EMBL/GenBank/DDBJ whole genome shotgun (WGS) entry which is preliminary data.</text>
</comment>
<dbReference type="EMBL" id="CATOUU010000634">
    <property type="protein sequence ID" value="CAI9936224.1"/>
    <property type="molecule type" value="Genomic_DNA"/>
</dbReference>
<dbReference type="EMBL" id="CAXDID020000317">
    <property type="protein sequence ID" value="CAL6075973.1"/>
    <property type="molecule type" value="Genomic_DNA"/>
</dbReference>
<name>A0AA86PC47_9EUKA</name>
<keyword evidence="3" id="KW-1185">Reference proteome</keyword>
<protein>
    <submittedName>
        <fullName evidence="2">Hypothetical_protein</fullName>
    </submittedName>
</protein>
<accession>A0AA86PC47</accession>
<organism evidence="1">
    <name type="scientific">Hexamita inflata</name>
    <dbReference type="NCBI Taxonomy" id="28002"/>
    <lineage>
        <taxon>Eukaryota</taxon>
        <taxon>Metamonada</taxon>
        <taxon>Diplomonadida</taxon>
        <taxon>Hexamitidae</taxon>
        <taxon>Hexamitinae</taxon>
        <taxon>Hexamita</taxon>
    </lineage>
</organism>
<evidence type="ECO:0000313" key="2">
    <source>
        <dbReference type="EMBL" id="CAL6075973.1"/>
    </source>
</evidence>
<reference evidence="2 3" key="2">
    <citation type="submission" date="2024-07" db="EMBL/GenBank/DDBJ databases">
        <authorList>
            <person name="Akdeniz Z."/>
        </authorList>
    </citation>
    <scope>NUCLEOTIDE SEQUENCE [LARGE SCALE GENOMIC DNA]</scope>
</reference>
<sequence>MTTIASPNLYFFHQPATVAVFHNFLLPFVNSPPAASLAPSIPASIHQKRKVGLCPILAYFLLPAFCLLSNLDTPDLYVEWVDGPQVPVDARALQIWCQSANPLSPNPIAVQNILLNTIRSRRCVGSGISFFIFHVKLFKIFEIRYGCVLLIFIKNPYSCCVRPKKPDSSNF</sequence>
<gene>
    <name evidence="1" type="ORF">HINF_LOCUS23869</name>
    <name evidence="2" type="ORF">HINF_LOCUS57464</name>
</gene>
<proteinExistence type="predicted"/>
<dbReference type="AlphaFoldDB" id="A0AA86PC47"/>
<reference evidence="1" key="1">
    <citation type="submission" date="2023-06" db="EMBL/GenBank/DDBJ databases">
        <authorList>
            <person name="Kurt Z."/>
        </authorList>
    </citation>
    <scope>NUCLEOTIDE SEQUENCE</scope>
</reference>
<dbReference type="Proteomes" id="UP001642409">
    <property type="component" value="Unassembled WGS sequence"/>
</dbReference>